<evidence type="ECO:0000256" key="3">
    <source>
        <dbReference type="RuleBase" id="RU000393"/>
    </source>
</evidence>
<comment type="function">
    <text evidence="2">Destroys radicals which are normally produced within the cells and which are toxic to biological systems. May play a role in favoring mycobacterial survival in phagocytes.</text>
</comment>
<dbReference type="InterPro" id="IPR024134">
    <property type="entry name" value="SOD_Cu/Zn_/chaperone"/>
</dbReference>
<dbReference type="Proteomes" id="UP000615455">
    <property type="component" value="Unassembled WGS sequence"/>
</dbReference>
<evidence type="ECO:0000313" key="7">
    <source>
        <dbReference type="Proteomes" id="UP000615455"/>
    </source>
</evidence>
<keyword evidence="3" id="KW-0560">Oxidoreductase</keyword>
<dbReference type="InterPro" id="IPR018152">
    <property type="entry name" value="SOD_Cu/Zn_BS"/>
</dbReference>
<dbReference type="EC" id="1.15.1.1" evidence="3"/>
<dbReference type="EMBL" id="BMHE01000001">
    <property type="protein sequence ID" value="GGI43195.1"/>
    <property type="molecule type" value="Genomic_DNA"/>
</dbReference>
<accession>A0ABQ2BMG9</accession>
<comment type="similarity">
    <text evidence="1 3">Belongs to the Cu-Zn superoxide dismutase family.</text>
</comment>
<evidence type="ECO:0000259" key="5">
    <source>
        <dbReference type="Pfam" id="PF00080"/>
    </source>
</evidence>
<keyword evidence="7" id="KW-1185">Reference proteome</keyword>
<dbReference type="CDD" id="cd00305">
    <property type="entry name" value="Cu-Zn_Superoxide_Dismutase"/>
    <property type="match status" value="1"/>
</dbReference>
<dbReference type="SUPFAM" id="SSF49329">
    <property type="entry name" value="Cu,Zn superoxide dismutase-like"/>
    <property type="match status" value="1"/>
</dbReference>
<dbReference type="Gene3D" id="2.60.40.200">
    <property type="entry name" value="Superoxide dismutase, copper/zinc binding domain"/>
    <property type="match status" value="1"/>
</dbReference>
<protein>
    <recommendedName>
        <fullName evidence="3">Superoxide dismutase [Cu-Zn]</fullName>
        <ecNumber evidence="3">1.15.1.1</ecNumber>
    </recommendedName>
</protein>
<keyword evidence="3" id="KW-0186">Copper</keyword>
<keyword evidence="3" id="KW-0479">Metal-binding</keyword>
<dbReference type="PROSITE" id="PS00332">
    <property type="entry name" value="SOD_CU_ZN_2"/>
    <property type="match status" value="1"/>
</dbReference>
<feature type="region of interest" description="Disordered" evidence="4">
    <location>
        <begin position="160"/>
        <end position="183"/>
    </location>
</feature>
<name>A0ABQ2BMG9_9BACL</name>
<dbReference type="InterPro" id="IPR036423">
    <property type="entry name" value="SOD-like_Cu/Zn_dom_sf"/>
</dbReference>
<comment type="cofactor">
    <cofactor evidence="3">
        <name>Cu cation</name>
        <dbReference type="ChEBI" id="CHEBI:23378"/>
    </cofactor>
    <text evidence="3">Binds 1 copper ion per subunit.</text>
</comment>
<evidence type="ECO:0000256" key="1">
    <source>
        <dbReference type="ARBA" id="ARBA00010457"/>
    </source>
</evidence>
<evidence type="ECO:0000256" key="2">
    <source>
        <dbReference type="ARBA" id="ARBA00024900"/>
    </source>
</evidence>
<comment type="catalytic activity">
    <reaction evidence="3">
        <text>2 superoxide + 2 H(+) = H2O2 + O2</text>
        <dbReference type="Rhea" id="RHEA:20696"/>
        <dbReference type="ChEBI" id="CHEBI:15378"/>
        <dbReference type="ChEBI" id="CHEBI:15379"/>
        <dbReference type="ChEBI" id="CHEBI:16240"/>
        <dbReference type="ChEBI" id="CHEBI:18421"/>
        <dbReference type="EC" id="1.15.1.1"/>
    </reaction>
</comment>
<gene>
    <name evidence="6" type="primary">sodC2</name>
    <name evidence="6" type="ORF">GCM10008018_00840</name>
</gene>
<dbReference type="PROSITE" id="PS51257">
    <property type="entry name" value="PROKAR_LIPOPROTEIN"/>
    <property type="match status" value="1"/>
</dbReference>
<dbReference type="PANTHER" id="PTHR10003">
    <property type="entry name" value="SUPEROXIDE DISMUTASE CU-ZN -RELATED"/>
    <property type="match status" value="1"/>
</dbReference>
<dbReference type="InterPro" id="IPR001424">
    <property type="entry name" value="SOD_Cu_Zn_dom"/>
</dbReference>
<proteinExistence type="inferred from homology"/>
<evidence type="ECO:0000256" key="4">
    <source>
        <dbReference type="SAM" id="MobiDB-lite"/>
    </source>
</evidence>
<comment type="cofactor">
    <cofactor evidence="3">
        <name>Zn(2+)</name>
        <dbReference type="ChEBI" id="CHEBI:29105"/>
    </cofactor>
    <text evidence="3">Binds 1 zinc ion per subunit.</text>
</comment>
<feature type="domain" description="Superoxide dismutase copper/zinc binding" evidence="5">
    <location>
        <begin position="51"/>
        <end position="181"/>
    </location>
</feature>
<evidence type="ECO:0000313" key="6">
    <source>
        <dbReference type="EMBL" id="GGI43195.1"/>
    </source>
</evidence>
<comment type="caution">
    <text evidence="6">The sequence shown here is derived from an EMBL/GenBank/DDBJ whole genome shotgun (WGS) entry which is preliminary data.</text>
</comment>
<dbReference type="Pfam" id="PF00080">
    <property type="entry name" value="Sod_Cu"/>
    <property type="match status" value="1"/>
</dbReference>
<organism evidence="6 7">
    <name type="scientific">Paenibacillus marchantiophytorum</name>
    <dbReference type="NCBI Taxonomy" id="1619310"/>
    <lineage>
        <taxon>Bacteria</taxon>
        <taxon>Bacillati</taxon>
        <taxon>Bacillota</taxon>
        <taxon>Bacilli</taxon>
        <taxon>Bacillales</taxon>
        <taxon>Paenibacillaceae</taxon>
        <taxon>Paenibacillus</taxon>
    </lineage>
</organism>
<dbReference type="RefSeq" id="WP_189006069.1">
    <property type="nucleotide sequence ID" value="NZ_BMHE01000001.1"/>
</dbReference>
<reference evidence="7" key="1">
    <citation type="journal article" date="2019" name="Int. J. Syst. Evol. Microbiol.">
        <title>The Global Catalogue of Microorganisms (GCM) 10K type strain sequencing project: providing services to taxonomists for standard genome sequencing and annotation.</title>
        <authorList>
            <consortium name="The Broad Institute Genomics Platform"/>
            <consortium name="The Broad Institute Genome Sequencing Center for Infectious Disease"/>
            <person name="Wu L."/>
            <person name="Ma J."/>
        </authorList>
    </citation>
    <scope>NUCLEOTIDE SEQUENCE [LARGE SCALE GENOMIC DNA]</scope>
    <source>
        <strain evidence="7">CGMCC 1.15043</strain>
    </source>
</reference>
<keyword evidence="3" id="KW-0862">Zinc</keyword>
<sequence length="183" mass="18934">MKSGKILMTASLGLFVISGCQSVQRVSSNEAASPPSSLEFSMVGANGQSVGTAKLSAVQEGVYIDLQVSGLTPGEHGFHIHEKASCEAPTFDSAGAHFNPQHKEHGILNPKGAHAGDLPNLIVDEKGNGKLSVIAKTVVLQADKPNSLFKPGGTSLVIHENPDDLKTDPSGNSGKRIACGAVK</sequence>